<dbReference type="GO" id="GO:0003677">
    <property type="term" value="F:DNA binding"/>
    <property type="evidence" value="ECO:0007669"/>
    <property type="project" value="InterPro"/>
</dbReference>
<dbReference type="SUPFAM" id="SSF57783">
    <property type="entry name" value="Zinc beta-ribbon"/>
    <property type="match status" value="1"/>
</dbReference>
<dbReference type="RefSeq" id="WP_244074503.1">
    <property type="nucleotide sequence ID" value="NZ_BQNL01000001.1"/>
</dbReference>
<proteinExistence type="predicted"/>
<protein>
    <submittedName>
        <fullName evidence="1">DNA primase</fullName>
    </submittedName>
</protein>
<dbReference type="EMBL" id="BQNL01000001">
    <property type="protein sequence ID" value="GKH13613.1"/>
    <property type="molecule type" value="Genomic_DNA"/>
</dbReference>
<organism evidence="1 2">
    <name type="scientific">Bacteroides uniformis</name>
    <dbReference type="NCBI Taxonomy" id="820"/>
    <lineage>
        <taxon>Bacteria</taxon>
        <taxon>Pseudomonadati</taxon>
        <taxon>Bacteroidota</taxon>
        <taxon>Bacteroidia</taxon>
        <taxon>Bacteroidales</taxon>
        <taxon>Bacteroidaceae</taxon>
        <taxon>Bacteroides</taxon>
    </lineage>
</organism>
<evidence type="ECO:0000313" key="2">
    <source>
        <dbReference type="Proteomes" id="UP001055048"/>
    </source>
</evidence>
<evidence type="ECO:0000313" key="1">
    <source>
        <dbReference type="EMBL" id="GKH13613.1"/>
    </source>
</evidence>
<gene>
    <name evidence="1" type="ORF">CE91St12_18230</name>
</gene>
<dbReference type="AlphaFoldDB" id="A0AA37N7L8"/>
<dbReference type="InterPro" id="IPR036977">
    <property type="entry name" value="DNA_primase_Znf_CHC2"/>
</dbReference>
<reference evidence="1" key="1">
    <citation type="submission" date="2022-01" db="EMBL/GenBank/DDBJ databases">
        <title>Novel bile acid biosynthetic pathways are enriched in the microbiome of centenarians.</title>
        <authorList>
            <person name="Sato Y."/>
            <person name="Atarashi K."/>
            <person name="Plichta R.D."/>
            <person name="Arai Y."/>
            <person name="Sasajima S."/>
            <person name="Kearney M.S."/>
            <person name="Suda W."/>
            <person name="Takeshita K."/>
            <person name="Sasaki T."/>
            <person name="Okamoto S."/>
            <person name="Skelly N.A."/>
            <person name="Okamura Y."/>
            <person name="Vlamakis H."/>
            <person name="Li Y."/>
            <person name="Tanoue T."/>
            <person name="Takei H."/>
            <person name="Nittono H."/>
            <person name="Narushima S."/>
            <person name="Irie J."/>
            <person name="Itoh H."/>
            <person name="Moriya K."/>
            <person name="Sugiura Y."/>
            <person name="Suematsu M."/>
            <person name="Moritoki N."/>
            <person name="Shibata S."/>
            <person name="Littman R.D."/>
            <person name="Fischbach A.M."/>
            <person name="Uwamino Y."/>
            <person name="Inoue T."/>
            <person name="Honda A."/>
            <person name="Hattori M."/>
            <person name="Murai T."/>
            <person name="Xavier J.R."/>
            <person name="Hirose N."/>
            <person name="Honda K."/>
        </authorList>
    </citation>
    <scope>NUCLEOTIDE SEQUENCE</scope>
    <source>
        <strain evidence="1">CE91-St12</strain>
    </source>
</reference>
<name>A0AA37N7L8_BACUN</name>
<dbReference type="Gene3D" id="3.40.1360.10">
    <property type="match status" value="1"/>
</dbReference>
<dbReference type="Proteomes" id="UP001055048">
    <property type="component" value="Unassembled WGS sequence"/>
</dbReference>
<dbReference type="GO" id="GO:0006260">
    <property type="term" value="P:DNA replication"/>
    <property type="evidence" value="ECO:0007669"/>
    <property type="project" value="InterPro"/>
</dbReference>
<dbReference type="Gene3D" id="3.90.580.10">
    <property type="entry name" value="Zinc finger, CHC2-type domain"/>
    <property type="match status" value="1"/>
</dbReference>
<dbReference type="Pfam" id="PF13155">
    <property type="entry name" value="Toprim_2"/>
    <property type="match status" value="1"/>
</dbReference>
<accession>A0AA37N7L8</accession>
<dbReference type="GO" id="GO:0008270">
    <property type="term" value="F:zinc ion binding"/>
    <property type="evidence" value="ECO:0007669"/>
    <property type="project" value="InterPro"/>
</dbReference>
<dbReference type="SUPFAM" id="SSF56731">
    <property type="entry name" value="DNA primase core"/>
    <property type="match status" value="1"/>
</dbReference>
<comment type="caution">
    <text evidence="1">The sequence shown here is derived from an EMBL/GenBank/DDBJ whole genome shotgun (WGS) entry which is preliminary data.</text>
</comment>
<sequence length="299" mass="33440">MDILTAKQIRIEDYLHSLGHTPVRRQGVNLWYRSPLRQEKEASFKVNTGINCWYDFGLGKGGNLLALAAELHPSSDVSGLLRQIAERNPPVRPVSVSAGKPPSEEPAFRHLETLPLTSHALLAYLSERGIGAETARRECREIRYECRGKRYYAVGFPNIAGGFELRSRYFKGCVSPKSVSVIPHGEGKRTVCCLFEGFMDYLSFLVLREKPFFCLPGSGQADCIVLNSVSNLAKALTLLDGYGHIYCFLDNDAAGKRALEELGRKFGPRMHDMAPLYEGYKDLNDCLVKHLQDLVITDK</sequence>